<evidence type="ECO:0000313" key="2">
    <source>
        <dbReference type="EMBL" id="MFC5970634.1"/>
    </source>
</evidence>
<protein>
    <submittedName>
        <fullName evidence="2">Uncharacterized protein</fullName>
    </submittedName>
</protein>
<evidence type="ECO:0000313" key="3">
    <source>
        <dbReference type="Proteomes" id="UP001596099"/>
    </source>
</evidence>
<gene>
    <name evidence="2" type="ORF">ACFPYI_04745</name>
</gene>
<proteinExistence type="predicted"/>
<dbReference type="InterPro" id="IPR055710">
    <property type="entry name" value="DUF7286"/>
</dbReference>
<dbReference type="AlphaFoldDB" id="A0ABD5RJY8"/>
<keyword evidence="3" id="KW-1185">Reference proteome</keyword>
<evidence type="ECO:0000256" key="1">
    <source>
        <dbReference type="SAM" id="MobiDB-lite"/>
    </source>
</evidence>
<dbReference type="RefSeq" id="WP_247413566.1">
    <property type="nucleotide sequence ID" value="NZ_JALLGW010000001.1"/>
</dbReference>
<reference evidence="2 3" key="1">
    <citation type="journal article" date="2019" name="Int. J. Syst. Evol. Microbiol.">
        <title>The Global Catalogue of Microorganisms (GCM) 10K type strain sequencing project: providing services to taxonomists for standard genome sequencing and annotation.</title>
        <authorList>
            <consortium name="The Broad Institute Genomics Platform"/>
            <consortium name="The Broad Institute Genome Sequencing Center for Infectious Disease"/>
            <person name="Wu L."/>
            <person name="Ma J."/>
        </authorList>
    </citation>
    <scope>NUCLEOTIDE SEQUENCE [LARGE SCALE GENOMIC DNA]</scope>
    <source>
        <strain evidence="2 3">CGMCC 1.12543</strain>
    </source>
</reference>
<comment type="caution">
    <text evidence="2">The sequence shown here is derived from an EMBL/GenBank/DDBJ whole genome shotgun (WGS) entry which is preliminary data.</text>
</comment>
<dbReference type="Pfam" id="PF23957">
    <property type="entry name" value="DUF7286"/>
    <property type="match status" value="1"/>
</dbReference>
<feature type="region of interest" description="Disordered" evidence="1">
    <location>
        <begin position="821"/>
        <end position="841"/>
    </location>
</feature>
<name>A0ABD5RJY8_9EURY</name>
<accession>A0ABD5RJY8</accession>
<sequence length="981" mass="103570">MRLADDTRGRVPFALLGVVLLVTSATVATTQFGGPTATQDLAVDRAMREATATTQTALREAVADAARDAARNPVTQRAPTAYGRVLNDSETFEDALRVRIYLAAREHLGAVSATAGPVTADPALPGVDSPADLRAAKRRVHVSRAGPNGTALRVRIEGVQVRASRAERMVGEKHVAPTVTVASPVLELHDRVERFEERLDAGVTSPGFGQRFTAGMYALAWVRGAAQYRGAPVASVVGNQHVALAANDAVLGVQRATLGDTDSRSDEALAAAWARALATDLAPGSIPGPVVEETLDEAERGVGRLDGSVRNETVDVSPTAAADRALAASNETTLDRIVRRSYAVDTRVVSAVSSSGVTTDGDSRPGPNWTRVDAATRTERTVAGASSADTPTANVPTDWRTFRRYDRRVTVREVTTTRWRRGDETTTTTSVRASEHRVSLAVVGRHSPESRVARRGVDGVYEERGALGGPNLQGVPSAAVDRVVTDRGGADALARRAVGGTLDGDAVRVLGDRPAGLRSRLDEDIAALDRRVRNVSVTLPQVDVGTYAVSPPARLAARIRAKRGDLIDAPATYDGMADRTRVAVRRAYLDSLLDSLDARAEERRETRSDLDESLGERGSSLADVRRSLDVATDDSTDPGPVGSTDGLGGPLGVTVDTAPSYLTLDPVARERFGDGAGSVTPLDARNLNWVTVPYGDGAGWFARLLAGPERVSLRSAAGTLRASGRFSNSSATDREALRGEVRDGVAFVRGRLARTLADEGVCGTTSDCRGVVTAGLGRWETPAARALALANGSAAERVTAAASVSGGEERLAATLRTTTREALREDGARPTESSVSPVSEGNRAALRGAARQVATDAGEEATNRVLQRVLNRTLDDVPLGLPVAPVPGYWYATLNGWSVSVRGTYERLTVRSRRGARDTTYVRDGSAVAIDVDGNGERERLGVAPRVSFEASTTVVVVVPAGNRGVADVDGTRDERSPGYD</sequence>
<dbReference type="EMBL" id="JBHSQH010000001">
    <property type="protein sequence ID" value="MFC5970634.1"/>
    <property type="molecule type" value="Genomic_DNA"/>
</dbReference>
<feature type="region of interest" description="Disordered" evidence="1">
    <location>
        <begin position="600"/>
        <end position="619"/>
    </location>
</feature>
<dbReference type="Proteomes" id="UP001596099">
    <property type="component" value="Unassembled WGS sequence"/>
</dbReference>
<feature type="region of interest" description="Disordered" evidence="1">
    <location>
        <begin position="630"/>
        <end position="652"/>
    </location>
</feature>
<organism evidence="2 3">
    <name type="scientific">Halomarina salina</name>
    <dbReference type="NCBI Taxonomy" id="1872699"/>
    <lineage>
        <taxon>Archaea</taxon>
        <taxon>Methanobacteriati</taxon>
        <taxon>Methanobacteriota</taxon>
        <taxon>Stenosarchaea group</taxon>
        <taxon>Halobacteria</taxon>
        <taxon>Halobacteriales</taxon>
        <taxon>Natronomonadaceae</taxon>
        <taxon>Halomarina</taxon>
    </lineage>
</organism>
<feature type="compositionally biased region" description="Basic and acidic residues" evidence="1">
    <location>
        <begin position="600"/>
        <end position="610"/>
    </location>
</feature>